<sequence length="665" mass="74691">MKNQLYFALLFLGFVSCSDAPKLENEKGEKTNYDVVFREKLAGKYEKWETADNSFKYFYTYTDRGRGPEVTEEIKLNSDNYIISESITGVNYLKDSISENFNGVDGSASWKNPMSEDKADFNGKALYFRHDGSPAVYEIIGQLLTASENSKVALYPEGEVELVDQYSITLSDSTSLNLLMIKGLEMIPRYLWMKNNEMVASISGNLHIVREDFKAFRKELQSLQGTYEDEYLFKIAKELSNKIDKVIIKNVNVFTPEGTIVNNQDVFIEGKKIKSIKPSKGKVLNGTAQVIDGTGKTLLPGMFDMHTHNTKFRGLLHLAGGITSVRDMANNKQLKQLSAQFDNNEIIGPNIVIFCGIIDGSGPFANQRNVVDNLGEGFAEIQSYKDLDYDQIKLYSSIRPEWVKPLAAKAHELNMRVSGHIPAYMTATQAIEQGYNEIQHMNMLFLNFMSDTIDTRTPLRFTMVANHGADVDLKSKEYLDFVSLLKSKDIVIDPTISLFENMFISKKGVPSPTYSKIMKRLPLIEQRAFYSGGLPKEGDKAALFKDSYMNMLNALNDMYQKGISIVPGTDGLPGFLYHRELELYESAGIPAAEVLKMATINSAKITGTSDYLGSIEVGKNADLILIDGNPVENISDVRRVEWTIKGGTIFYADELYNKMGIKHFK</sequence>
<dbReference type="PROSITE" id="PS51257">
    <property type="entry name" value="PROKAR_LIPOPROTEIN"/>
    <property type="match status" value="1"/>
</dbReference>
<organism evidence="2 3">
    <name type="scientific">Maribacter dokdonensis</name>
    <dbReference type="NCBI Taxonomy" id="320912"/>
    <lineage>
        <taxon>Bacteria</taxon>
        <taxon>Pseudomonadati</taxon>
        <taxon>Bacteroidota</taxon>
        <taxon>Flavobacteriia</taxon>
        <taxon>Flavobacteriales</taxon>
        <taxon>Flavobacteriaceae</taxon>
        <taxon>Maribacter</taxon>
    </lineage>
</organism>
<dbReference type="EMBL" id="LT629754">
    <property type="protein sequence ID" value="SDS60344.1"/>
    <property type="molecule type" value="Genomic_DNA"/>
</dbReference>
<dbReference type="Pfam" id="PF01979">
    <property type="entry name" value="Amidohydro_1"/>
    <property type="match status" value="1"/>
</dbReference>
<dbReference type="Proteomes" id="UP000199574">
    <property type="component" value="Chromosome I"/>
</dbReference>
<dbReference type="SUPFAM" id="SSF51338">
    <property type="entry name" value="Composite domain of metallo-dependent hydrolases"/>
    <property type="match status" value="1"/>
</dbReference>
<dbReference type="SUPFAM" id="SSF51556">
    <property type="entry name" value="Metallo-dependent hydrolases"/>
    <property type="match status" value="1"/>
</dbReference>
<evidence type="ECO:0000313" key="3">
    <source>
        <dbReference type="Proteomes" id="UP000199574"/>
    </source>
</evidence>
<evidence type="ECO:0000259" key="1">
    <source>
        <dbReference type="Pfam" id="PF01979"/>
    </source>
</evidence>
<gene>
    <name evidence="2" type="ORF">SAMN05192545_1694</name>
</gene>
<dbReference type="PANTHER" id="PTHR43135:SF3">
    <property type="entry name" value="ALPHA-D-RIBOSE 1-METHYLPHOSPHONATE 5-TRIPHOSPHATE DIPHOSPHATASE"/>
    <property type="match status" value="1"/>
</dbReference>
<dbReference type="InterPro" id="IPR011059">
    <property type="entry name" value="Metal-dep_hydrolase_composite"/>
</dbReference>
<dbReference type="GeneID" id="90594433"/>
<dbReference type="Gene3D" id="2.30.40.10">
    <property type="entry name" value="Urease, subunit C, domain 1"/>
    <property type="match status" value="1"/>
</dbReference>
<dbReference type="InterPro" id="IPR006680">
    <property type="entry name" value="Amidohydro-rel"/>
</dbReference>
<protein>
    <submittedName>
        <fullName evidence="2">Cytosine/adenosine deaminase</fullName>
    </submittedName>
</protein>
<name>A0ABY0UFP8_9FLAO</name>
<dbReference type="InterPro" id="IPR032466">
    <property type="entry name" value="Metal_Hydrolase"/>
</dbReference>
<evidence type="ECO:0000313" key="2">
    <source>
        <dbReference type="EMBL" id="SDS60344.1"/>
    </source>
</evidence>
<dbReference type="Gene3D" id="3.20.20.140">
    <property type="entry name" value="Metal-dependent hydrolases"/>
    <property type="match status" value="1"/>
</dbReference>
<reference evidence="2 3" key="1">
    <citation type="submission" date="2016-10" db="EMBL/GenBank/DDBJ databases">
        <authorList>
            <person name="Varghese N."/>
            <person name="Submissions S."/>
        </authorList>
    </citation>
    <scope>NUCLEOTIDE SEQUENCE [LARGE SCALE GENOMIC DNA]</scope>
    <source>
        <strain evidence="2 3">MAR_2009_60</strain>
    </source>
</reference>
<dbReference type="PANTHER" id="PTHR43135">
    <property type="entry name" value="ALPHA-D-RIBOSE 1-METHYLPHOSPHONATE 5-TRIPHOSPHATE DIPHOSPHATASE"/>
    <property type="match status" value="1"/>
</dbReference>
<dbReference type="InterPro" id="IPR051781">
    <property type="entry name" value="Metallo-dep_Hydrolase"/>
</dbReference>
<feature type="domain" description="Amidohydrolase-related" evidence="1">
    <location>
        <begin position="317"/>
        <end position="647"/>
    </location>
</feature>
<proteinExistence type="predicted"/>
<keyword evidence="3" id="KW-1185">Reference proteome</keyword>
<dbReference type="RefSeq" id="WP_091604842.1">
    <property type="nucleotide sequence ID" value="NZ_LT629754.1"/>
</dbReference>
<accession>A0ABY0UFP8</accession>